<dbReference type="AlphaFoldDB" id="A0A382YWG3"/>
<feature type="compositionally biased region" description="Polar residues" evidence="1">
    <location>
        <begin position="31"/>
        <end position="42"/>
    </location>
</feature>
<feature type="non-terminal residue" evidence="2">
    <location>
        <position position="1"/>
    </location>
</feature>
<protein>
    <submittedName>
        <fullName evidence="2">Uncharacterized protein</fullName>
    </submittedName>
</protein>
<reference evidence="2" key="1">
    <citation type="submission" date="2018-05" db="EMBL/GenBank/DDBJ databases">
        <authorList>
            <person name="Lanie J.A."/>
            <person name="Ng W.-L."/>
            <person name="Kazmierczak K.M."/>
            <person name="Andrzejewski T.M."/>
            <person name="Davidsen T.M."/>
            <person name="Wayne K.J."/>
            <person name="Tettelin H."/>
            <person name="Glass J.I."/>
            <person name="Rusch D."/>
            <person name="Podicherti R."/>
            <person name="Tsui H.-C.T."/>
            <person name="Winkler M.E."/>
        </authorList>
    </citation>
    <scope>NUCLEOTIDE SEQUENCE</scope>
</reference>
<evidence type="ECO:0000313" key="2">
    <source>
        <dbReference type="EMBL" id="SVD87616.1"/>
    </source>
</evidence>
<dbReference type="EMBL" id="UINC01179105">
    <property type="protein sequence ID" value="SVD87616.1"/>
    <property type="molecule type" value="Genomic_DNA"/>
</dbReference>
<gene>
    <name evidence="2" type="ORF">METZ01_LOCUS440470</name>
</gene>
<feature type="non-terminal residue" evidence="2">
    <location>
        <position position="42"/>
    </location>
</feature>
<name>A0A382YWG3_9ZZZZ</name>
<proteinExistence type="predicted"/>
<organism evidence="2">
    <name type="scientific">marine metagenome</name>
    <dbReference type="NCBI Taxonomy" id="408172"/>
    <lineage>
        <taxon>unclassified sequences</taxon>
        <taxon>metagenomes</taxon>
        <taxon>ecological metagenomes</taxon>
    </lineage>
</organism>
<evidence type="ECO:0000256" key="1">
    <source>
        <dbReference type="SAM" id="MobiDB-lite"/>
    </source>
</evidence>
<sequence length="42" mass="4521">ARGRVSPMMGGWRWQPLASSRSAGLKRPRPNTLSPTALKTGS</sequence>
<feature type="region of interest" description="Disordered" evidence="1">
    <location>
        <begin position="1"/>
        <end position="42"/>
    </location>
</feature>
<accession>A0A382YWG3</accession>